<keyword evidence="2" id="KW-0732">Signal</keyword>
<evidence type="ECO:0000313" key="4">
    <source>
        <dbReference type="Proteomes" id="UP000636960"/>
    </source>
</evidence>
<protein>
    <recommendedName>
        <fullName evidence="5">Mycolysin</fullName>
    </recommendedName>
</protein>
<dbReference type="AlphaFoldDB" id="A0A919K7B4"/>
<sequence length="574" mass="60786">MFRTPLFILVAATAAFGLPSAAQAEPADECVLPASTHRSTLDEQHGCLTVDAALDAAPSVGETATFTYEVRSAIADDAVTLSVELPPGLRWRSAPAGTTLSTRESLAPQARGTVQRVEMTRAFAAGESLRLTGTVSATASGPAEIQARATAEVDSGTEAGGDDVLLTVAAAGAESRLGIVSSNRAAAVRYQGSAPVVAAGETKAADGRLTPPSADERAPEPSDRSGEPAGERAGTEPAVAGTSCVTGSWNFVDHKGVARAARQWQVQAWDDDASTGNGNDFLASGLTGFDGRYTLCFTSTDVGGAGSQDVYLVFIADNGSWRVQSPWGTYNYGSGVMWNVPTGTKEVGWLQPGDPTHMRGAHAFEAVSDAWNGTPGACWDLIGACRPVVVNWAPGSTDGTYYSLGDNQVHLAAADPDSRHTVVHEAGHSIMDDVFDDAYPSTPSCNPHYIKKVSSQGCAWTEGFAEWFPAQIYNDPYFRWPNGSSVNLETPTWGSLLWANGDRVEGRVAGALIDLADSHNDGTDAYAEGMYNIWTTFQRHNSPHFRQFWTDRGADGFSVGNAPLNSLYQNTIDY</sequence>
<keyword evidence="4" id="KW-1185">Reference proteome</keyword>
<dbReference type="Proteomes" id="UP000636960">
    <property type="component" value="Unassembled WGS sequence"/>
</dbReference>
<gene>
    <name evidence="3" type="ORF">Ari01nite_73080</name>
</gene>
<proteinExistence type="predicted"/>
<accession>A0A919K7B4</accession>
<evidence type="ECO:0000256" key="2">
    <source>
        <dbReference type="SAM" id="SignalP"/>
    </source>
</evidence>
<reference evidence="3" key="1">
    <citation type="submission" date="2021-01" db="EMBL/GenBank/DDBJ databases">
        <title>Whole genome shotgun sequence of Actinoplanes rishiriensis NBRC 108556.</title>
        <authorList>
            <person name="Komaki H."/>
            <person name="Tamura T."/>
        </authorList>
    </citation>
    <scope>NUCLEOTIDE SEQUENCE</scope>
    <source>
        <strain evidence="3">NBRC 108556</strain>
    </source>
</reference>
<organism evidence="3 4">
    <name type="scientific">Paractinoplanes rishiriensis</name>
    <dbReference type="NCBI Taxonomy" id="1050105"/>
    <lineage>
        <taxon>Bacteria</taxon>
        <taxon>Bacillati</taxon>
        <taxon>Actinomycetota</taxon>
        <taxon>Actinomycetes</taxon>
        <taxon>Micromonosporales</taxon>
        <taxon>Micromonosporaceae</taxon>
        <taxon>Paractinoplanes</taxon>
    </lineage>
</organism>
<evidence type="ECO:0008006" key="5">
    <source>
        <dbReference type="Google" id="ProtNLM"/>
    </source>
</evidence>
<evidence type="ECO:0000313" key="3">
    <source>
        <dbReference type="EMBL" id="GIE99843.1"/>
    </source>
</evidence>
<evidence type="ECO:0000256" key="1">
    <source>
        <dbReference type="SAM" id="MobiDB-lite"/>
    </source>
</evidence>
<feature type="region of interest" description="Disordered" evidence="1">
    <location>
        <begin position="199"/>
        <end position="239"/>
    </location>
</feature>
<name>A0A919K7B4_9ACTN</name>
<feature type="signal peptide" evidence="2">
    <location>
        <begin position="1"/>
        <end position="24"/>
    </location>
</feature>
<comment type="caution">
    <text evidence="3">The sequence shown here is derived from an EMBL/GenBank/DDBJ whole genome shotgun (WGS) entry which is preliminary data.</text>
</comment>
<dbReference type="EMBL" id="BOMV01000077">
    <property type="protein sequence ID" value="GIE99843.1"/>
    <property type="molecule type" value="Genomic_DNA"/>
</dbReference>
<feature type="chain" id="PRO_5037816449" description="Mycolysin" evidence="2">
    <location>
        <begin position="25"/>
        <end position="574"/>
    </location>
</feature>
<dbReference type="RefSeq" id="WP_203786897.1">
    <property type="nucleotide sequence ID" value="NZ_BOMV01000077.1"/>
</dbReference>
<feature type="compositionally biased region" description="Basic and acidic residues" evidence="1">
    <location>
        <begin position="214"/>
        <end position="234"/>
    </location>
</feature>